<dbReference type="AlphaFoldDB" id="A0A1I3Q762"/>
<evidence type="ECO:0000256" key="2">
    <source>
        <dbReference type="ARBA" id="ARBA00023125"/>
    </source>
</evidence>
<protein>
    <submittedName>
        <fullName evidence="5">AraC-type DNA-binding protein</fullName>
    </submittedName>
</protein>
<proteinExistence type="predicted"/>
<dbReference type="PROSITE" id="PS01124">
    <property type="entry name" value="HTH_ARAC_FAMILY_2"/>
    <property type="match status" value="1"/>
</dbReference>
<dbReference type="GO" id="GO:0003700">
    <property type="term" value="F:DNA-binding transcription factor activity"/>
    <property type="evidence" value="ECO:0007669"/>
    <property type="project" value="InterPro"/>
</dbReference>
<dbReference type="Pfam" id="PF12625">
    <property type="entry name" value="Arabinose_bd"/>
    <property type="match status" value="1"/>
</dbReference>
<dbReference type="PANTHER" id="PTHR47894:SF1">
    <property type="entry name" value="HTH-TYPE TRANSCRIPTIONAL REGULATOR VQSM"/>
    <property type="match status" value="1"/>
</dbReference>
<reference evidence="5 6" key="1">
    <citation type="submission" date="2016-10" db="EMBL/GenBank/DDBJ databases">
        <authorList>
            <person name="de Groot N.N."/>
        </authorList>
    </citation>
    <scope>NUCLEOTIDE SEQUENCE [LARGE SCALE GENOMIC DNA]</scope>
    <source>
        <strain evidence="5 6">LMG 23650</strain>
    </source>
</reference>
<evidence type="ECO:0000313" key="6">
    <source>
        <dbReference type="Proteomes" id="UP000199548"/>
    </source>
</evidence>
<accession>A0A1I3Q762</accession>
<keyword evidence="1" id="KW-0805">Transcription regulation</keyword>
<keyword evidence="3" id="KW-0804">Transcription</keyword>
<sequence>MVYTGDMRPSSESLCLTLSSRFLQAFFSETGTDLPTQQRLMEQVGIAADTLTSSTGRVTEDQFATLYRLMASARNDELLGLLSRPMPGGTMKFGGYSIIAAPTTGIALHRYSRLLKMLSDDFEVLISRNDGLASIALREPDGPRRCRPMGLELTLKVFHGVGSWLIGRNIPLMAVNFSFPAPTYLDDLYSLFPGPLNFDCPMTTMTFDASLLDLQFHRTERDLRTFLSRQPRDWLCSPSVRQPVAHQVRTCLLEGGVGSMKVPDIAKTLNMSLRTLCRRLEQEGMSVKEVKDALRRDLAIHRLTQTEDPISEIAEGLGFGDIPSFYRAFRSWTGVAPGAYRRDTGIRQVDS</sequence>
<keyword evidence="2 5" id="KW-0238">DNA-binding</keyword>
<name>A0A1I3Q762_9BURK</name>
<evidence type="ECO:0000256" key="3">
    <source>
        <dbReference type="ARBA" id="ARBA00023163"/>
    </source>
</evidence>
<dbReference type="OrthoDB" id="6506763at2"/>
<keyword evidence="6" id="KW-1185">Reference proteome</keyword>
<evidence type="ECO:0000256" key="1">
    <source>
        <dbReference type="ARBA" id="ARBA00023015"/>
    </source>
</evidence>
<dbReference type="GO" id="GO:0000976">
    <property type="term" value="F:transcription cis-regulatory region binding"/>
    <property type="evidence" value="ECO:0007669"/>
    <property type="project" value="TreeGrafter"/>
</dbReference>
<evidence type="ECO:0000313" key="5">
    <source>
        <dbReference type="EMBL" id="SFJ29893.1"/>
    </source>
</evidence>
<dbReference type="Proteomes" id="UP000199548">
    <property type="component" value="Unassembled WGS sequence"/>
</dbReference>
<dbReference type="GO" id="GO:0005829">
    <property type="term" value="C:cytosol"/>
    <property type="evidence" value="ECO:0007669"/>
    <property type="project" value="TreeGrafter"/>
</dbReference>
<dbReference type="InterPro" id="IPR009057">
    <property type="entry name" value="Homeodomain-like_sf"/>
</dbReference>
<feature type="domain" description="HTH araC/xylS-type" evidence="4">
    <location>
        <begin position="242"/>
        <end position="343"/>
    </location>
</feature>
<dbReference type="STRING" id="420953.SAMN05192543_106253"/>
<dbReference type="SMART" id="SM00342">
    <property type="entry name" value="HTH_ARAC"/>
    <property type="match status" value="1"/>
</dbReference>
<organism evidence="5 6">
    <name type="scientific">Paraburkholderia megapolitana</name>
    <dbReference type="NCBI Taxonomy" id="420953"/>
    <lineage>
        <taxon>Bacteria</taxon>
        <taxon>Pseudomonadati</taxon>
        <taxon>Pseudomonadota</taxon>
        <taxon>Betaproteobacteria</taxon>
        <taxon>Burkholderiales</taxon>
        <taxon>Burkholderiaceae</taxon>
        <taxon>Paraburkholderia</taxon>
    </lineage>
</organism>
<dbReference type="InterPro" id="IPR018060">
    <property type="entry name" value="HTH_AraC"/>
</dbReference>
<dbReference type="Pfam" id="PF12833">
    <property type="entry name" value="HTH_18"/>
    <property type="match status" value="1"/>
</dbReference>
<dbReference type="InterPro" id="IPR032687">
    <property type="entry name" value="AraC-type_N"/>
</dbReference>
<evidence type="ECO:0000259" key="4">
    <source>
        <dbReference type="PROSITE" id="PS01124"/>
    </source>
</evidence>
<dbReference type="Gene3D" id="1.10.10.60">
    <property type="entry name" value="Homeodomain-like"/>
    <property type="match status" value="1"/>
</dbReference>
<dbReference type="SUPFAM" id="SSF46689">
    <property type="entry name" value="Homeodomain-like"/>
    <property type="match status" value="1"/>
</dbReference>
<dbReference type="EMBL" id="FOQU01000006">
    <property type="protein sequence ID" value="SFJ29893.1"/>
    <property type="molecule type" value="Genomic_DNA"/>
</dbReference>
<dbReference type="PANTHER" id="PTHR47894">
    <property type="entry name" value="HTH-TYPE TRANSCRIPTIONAL REGULATOR GADX"/>
    <property type="match status" value="1"/>
</dbReference>
<gene>
    <name evidence="5" type="ORF">SAMN05192543_106253</name>
</gene>